<accession>A0A9Q8PMP7</accession>
<dbReference type="KEGG" id="ffu:CLAFUR5_14162"/>
<reference evidence="3" key="1">
    <citation type="submission" date="2021-12" db="EMBL/GenBank/DDBJ databases">
        <authorList>
            <person name="Zaccaron A."/>
            <person name="Stergiopoulos I."/>
        </authorList>
    </citation>
    <scope>NUCLEOTIDE SEQUENCE</scope>
    <source>
        <strain evidence="3">Race5_Kim</strain>
    </source>
</reference>
<dbReference type="GeneID" id="71994040"/>
<evidence type="ECO:0000259" key="2">
    <source>
        <dbReference type="Pfam" id="PF13460"/>
    </source>
</evidence>
<gene>
    <name evidence="3" type="ORF">CLAFUR5_14162</name>
</gene>
<dbReference type="InterPro" id="IPR036291">
    <property type="entry name" value="NAD(P)-bd_dom_sf"/>
</dbReference>
<dbReference type="AlphaFoldDB" id="A0A9Q8PMP7"/>
<reference evidence="3" key="2">
    <citation type="journal article" date="2022" name="Microb. Genom.">
        <title>A chromosome-scale genome assembly of the tomato pathogen Cladosporium fulvum reveals a compartmentalized genome architecture and the presence of a dispensable chromosome.</title>
        <authorList>
            <person name="Zaccaron A.Z."/>
            <person name="Chen L.H."/>
            <person name="Samaras A."/>
            <person name="Stergiopoulos I."/>
        </authorList>
    </citation>
    <scope>NUCLEOTIDE SEQUENCE</scope>
    <source>
        <strain evidence="3">Race5_Kim</strain>
    </source>
</reference>
<dbReference type="GO" id="GO:0016646">
    <property type="term" value="F:oxidoreductase activity, acting on the CH-NH group of donors, NAD or NADP as acceptor"/>
    <property type="evidence" value="ECO:0007669"/>
    <property type="project" value="TreeGrafter"/>
</dbReference>
<proteinExistence type="inferred from homology"/>
<sequence>MPTYALLGATGATGSSVLRCLLAAPPPDLELNILVRSKSKLLKPFPSLANRTDFAIRIVEGASTNTAALQQCLEDADVAFMCVADNASSKGVSITYDTASAMITTLTMLRKLQASDYSPPTILQLRSASLNPKLSCQVPRFVYNMVSFCLHYNHLDVVRACELYDAAADDNLLEYIYVDPPTIHDAFGTNRTGHKLIPCNVPVCAKQETALSYADLGASFVEIAERRHEFANQPVGVTATGKVKETWGVLAGYLFDGARGRVNAWMEERRTKAWMSDKKAIKTANLFLYCGM</sequence>
<keyword evidence="4" id="KW-1185">Reference proteome</keyword>
<comment type="similarity">
    <text evidence="1">Belongs to the avfA family.</text>
</comment>
<dbReference type="PANTHER" id="PTHR43355">
    <property type="entry name" value="FLAVIN REDUCTASE (NADPH)"/>
    <property type="match status" value="1"/>
</dbReference>
<dbReference type="Proteomes" id="UP000756132">
    <property type="component" value="Chromosome 13"/>
</dbReference>
<dbReference type="Pfam" id="PF13460">
    <property type="entry name" value="NAD_binding_10"/>
    <property type="match status" value="1"/>
</dbReference>
<dbReference type="EMBL" id="CP090175">
    <property type="protein sequence ID" value="UJO25204.1"/>
    <property type="molecule type" value="Genomic_DNA"/>
</dbReference>
<dbReference type="SUPFAM" id="SSF51735">
    <property type="entry name" value="NAD(P)-binding Rossmann-fold domains"/>
    <property type="match status" value="1"/>
</dbReference>
<evidence type="ECO:0000313" key="3">
    <source>
        <dbReference type="EMBL" id="UJO25204.1"/>
    </source>
</evidence>
<dbReference type="PANTHER" id="PTHR43355:SF2">
    <property type="entry name" value="FLAVIN REDUCTASE (NADPH)"/>
    <property type="match status" value="1"/>
</dbReference>
<organism evidence="3 4">
    <name type="scientific">Passalora fulva</name>
    <name type="common">Tomato leaf mold</name>
    <name type="synonym">Cladosporium fulvum</name>
    <dbReference type="NCBI Taxonomy" id="5499"/>
    <lineage>
        <taxon>Eukaryota</taxon>
        <taxon>Fungi</taxon>
        <taxon>Dikarya</taxon>
        <taxon>Ascomycota</taxon>
        <taxon>Pezizomycotina</taxon>
        <taxon>Dothideomycetes</taxon>
        <taxon>Dothideomycetidae</taxon>
        <taxon>Mycosphaerellales</taxon>
        <taxon>Mycosphaerellaceae</taxon>
        <taxon>Fulvia</taxon>
    </lineage>
</organism>
<dbReference type="Gene3D" id="3.40.50.720">
    <property type="entry name" value="NAD(P)-binding Rossmann-like Domain"/>
    <property type="match status" value="1"/>
</dbReference>
<evidence type="ECO:0000313" key="4">
    <source>
        <dbReference type="Proteomes" id="UP000756132"/>
    </source>
</evidence>
<feature type="domain" description="NAD(P)-binding" evidence="2">
    <location>
        <begin position="8"/>
        <end position="99"/>
    </location>
</feature>
<dbReference type="OrthoDB" id="10254221at2759"/>
<dbReference type="InterPro" id="IPR016040">
    <property type="entry name" value="NAD(P)-bd_dom"/>
</dbReference>
<dbReference type="RefSeq" id="XP_047769570.1">
    <property type="nucleotide sequence ID" value="XM_047913310.1"/>
</dbReference>
<evidence type="ECO:0000256" key="1">
    <source>
        <dbReference type="ARBA" id="ARBA00038376"/>
    </source>
</evidence>
<name>A0A9Q8PMP7_PASFU</name>
<dbReference type="InterPro" id="IPR051606">
    <property type="entry name" value="Polyketide_Oxido-like"/>
</dbReference>
<protein>
    <submittedName>
        <fullName evidence="3">Averufin oxidase A</fullName>
    </submittedName>
</protein>